<evidence type="ECO:0000313" key="3">
    <source>
        <dbReference type="EMBL" id="KAL2836991.1"/>
    </source>
</evidence>
<dbReference type="PANTHER" id="PTHR43205:SF7">
    <property type="entry name" value="PROSTAGLANDIN REDUCTASE 1"/>
    <property type="match status" value="1"/>
</dbReference>
<dbReference type="Proteomes" id="UP001610446">
    <property type="component" value="Unassembled WGS sequence"/>
</dbReference>
<dbReference type="SUPFAM" id="SSF51735">
    <property type="entry name" value="NAD(P)-binding Rossmann-fold domains"/>
    <property type="match status" value="1"/>
</dbReference>
<evidence type="ECO:0000259" key="2">
    <source>
        <dbReference type="SMART" id="SM00829"/>
    </source>
</evidence>
<name>A0ABR4JAA4_9EURO</name>
<dbReference type="InterPro" id="IPR041694">
    <property type="entry name" value="ADH_N_2"/>
</dbReference>
<dbReference type="Gene3D" id="3.90.180.10">
    <property type="entry name" value="Medium-chain alcohol dehydrogenases, catalytic domain"/>
    <property type="match status" value="1"/>
</dbReference>
<sequence length="344" mass="37747">MSLNRALIFKKVPRGLPVPGEDLTIELIANTAIDTSPEHGLLIKSLFASFDPYMRGRMRPVGHKSYTPAFHLNTPIDSFVIGEVIHSDNPAYQKGQLIIGELPIQDYVAVDEASIKRVKPLDNPLELPDVRVFLGPLGMPGLTAYSSFYEIGKPKKGDTIFISAASGAVGQIVGQLAKQEGLRVIGSVGSDDKLNYIMNELGFDGGFNYKRESPRQALARLAPEGLNIYYDNVGGEHLQAALDALNDFGRIVACGMISDFSNPPYAVNNLHNVITKRLAMRGFIVSDPEFGPAYFVEHQKNMQKWIKEGSVRFLFHETVGIENAADGLVGIFQGKNKGKALLRF</sequence>
<organism evidence="3 4">
    <name type="scientific">Aspergillus pseudoustus</name>
    <dbReference type="NCBI Taxonomy" id="1810923"/>
    <lineage>
        <taxon>Eukaryota</taxon>
        <taxon>Fungi</taxon>
        <taxon>Dikarya</taxon>
        <taxon>Ascomycota</taxon>
        <taxon>Pezizomycotina</taxon>
        <taxon>Eurotiomycetes</taxon>
        <taxon>Eurotiomycetidae</taxon>
        <taxon>Eurotiales</taxon>
        <taxon>Aspergillaceae</taxon>
        <taxon>Aspergillus</taxon>
        <taxon>Aspergillus subgen. Nidulantes</taxon>
    </lineage>
</organism>
<dbReference type="InterPro" id="IPR045010">
    <property type="entry name" value="MDR_fam"/>
</dbReference>
<dbReference type="Pfam" id="PF16884">
    <property type="entry name" value="ADH_N_2"/>
    <property type="match status" value="1"/>
</dbReference>
<dbReference type="CDD" id="cd05288">
    <property type="entry name" value="PGDH"/>
    <property type="match status" value="1"/>
</dbReference>
<evidence type="ECO:0000256" key="1">
    <source>
        <dbReference type="ARBA" id="ARBA00023002"/>
    </source>
</evidence>
<evidence type="ECO:0000313" key="4">
    <source>
        <dbReference type="Proteomes" id="UP001610446"/>
    </source>
</evidence>
<keyword evidence="4" id="KW-1185">Reference proteome</keyword>
<dbReference type="InterPro" id="IPR013149">
    <property type="entry name" value="ADH-like_C"/>
</dbReference>
<dbReference type="PANTHER" id="PTHR43205">
    <property type="entry name" value="PROSTAGLANDIN REDUCTASE"/>
    <property type="match status" value="1"/>
</dbReference>
<feature type="domain" description="Enoyl reductase (ER)" evidence="2">
    <location>
        <begin position="74"/>
        <end position="342"/>
    </location>
</feature>
<dbReference type="Pfam" id="PF00107">
    <property type="entry name" value="ADH_zinc_N"/>
    <property type="match status" value="1"/>
</dbReference>
<reference evidence="3 4" key="1">
    <citation type="submission" date="2024-07" db="EMBL/GenBank/DDBJ databases">
        <title>Section-level genome sequencing and comparative genomics of Aspergillus sections Usti and Cavernicolus.</title>
        <authorList>
            <consortium name="Lawrence Berkeley National Laboratory"/>
            <person name="Nybo J.L."/>
            <person name="Vesth T.C."/>
            <person name="Theobald S."/>
            <person name="Frisvad J.C."/>
            <person name="Larsen T.O."/>
            <person name="Kjaerboelling I."/>
            <person name="Rothschild-Mancinelli K."/>
            <person name="Lyhne E.K."/>
            <person name="Kogle M.E."/>
            <person name="Barry K."/>
            <person name="Clum A."/>
            <person name="Na H."/>
            <person name="Ledsgaard L."/>
            <person name="Lin J."/>
            <person name="Lipzen A."/>
            <person name="Kuo A."/>
            <person name="Riley R."/>
            <person name="Mondo S."/>
            <person name="Labutti K."/>
            <person name="Haridas S."/>
            <person name="Pangalinan J."/>
            <person name="Salamov A.A."/>
            <person name="Simmons B.A."/>
            <person name="Magnuson J.K."/>
            <person name="Chen J."/>
            <person name="Drula E."/>
            <person name="Henrissat B."/>
            <person name="Wiebenga A."/>
            <person name="Lubbers R.J."/>
            <person name="Gomes A.C."/>
            <person name="Makela M.R."/>
            <person name="Stajich J."/>
            <person name="Grigoriev I.V."/>
            <person name="Mortensen U.H."/>
            <person name="De Vries R.P."/>
            <person name="Baker S.E."/>
            <person name="Andersen M.R."/>
        </authorList>
    </citation>
    <scope>NUCLEOTIDE SEQUENCE [LARGE SCALE GENOMIC DNA]</scope>
    <source>
        <strain evidence="3 4">CBS 123904</strain>
    </source>
</reference>
<dbReference type="InterPro" id="IPR036291">
    <property type="entry name" value="NAD(P)-bd_dom_sf"/>
</dbReference>
<accession>A0ABR4JAA4</accession>
<dbReference type="SUPFAM" id="SSF50129">
    <property type="entry name" value="GroES-like"/>
    <property type="match status" value="1"/>
</dbReference>
<dbReference type="InterPro" id="IPR011032">
    <property type="entry name" value="GroES-like_sf"/>
</dbReference>
<dbReference type="Gene3D" id="3.40.50.720">
    <property type="entry name" value="NAD(P)-binding Rossmann-like Domain"/>
    <property type="match status" value="1"/>
</dbReference>
<dbReference type="SMART" id="SM00829">
    <property type="entry name" value="PKS_ER"/>
    <property type="match status" value="1"/>
</dbReference>
<protein>
    <recommendedName>
        <fullName evidence="2">Enoyl reductase (ER) domain-containing protein</fullName>
    </recommendedName>
</protein>
<dbReference type="InterPro" id="IPR020843">
    <property type="entry name" value="ER"/>
</dbReference>
<proteinExistence type="predicted"/>
<dbReference type="EMBL" id="JBFXLU010000168">
    <property type="protein sequence ID" value="KAL2836991.1"/>
    <property type="molecule type" value="Genomic_DNA"/>
</dbReference>
<comment type="caution">
    <text evidence="3">The sequence shown here is derived from an EMBL/GenBank/DDBJ whole genome shotgun (WGS) entry which is preliminary data.</text>
</comment>
<gene>
    <name evidence="3" type="ORF">BJY01DRAFT_258495</name>
</gene>
<keyword evidence="1" id="KW-0560">Oxidoreductase</keyword>